<proteinExistence type="predicted"/>
<dbReference type="EMBL" id="MPIN01000003">
    <property type="protein sequence ID" value="OJH40170.1"/>
    <property type="molecule type" value="Genomic_DNA"/>
</dbReference>
<gene>
    <name evidence="1" type="ORF">BON30_14025</name>
</gene>
<keyword evidence="2" id="KW-1185">Reference proteome</keyword>
<evidence type="ECO:0000313" key="2">
    <source>
        <dbReference type="Proteomes" id="UP000182229"/>
    </source>
</evidence>
<dbReference type="InterPro" id="IPR014710">
    <property type="entry name" value="RmlC-like_jellyroll"/>
</dbReference>
<comment type="caution">
    <text evidence="1">The sequence shown here is derived from an EMBL/GenBank/DDBJ whole genome shotgun (WGS) entry which is preliminary data.</text>
</comment>
<sequence>MRVVHCADVKPGHRPDGRVVLPLLDLPVNVPVNQTAILFVEHPANFTEGRHHHQSLHEIFYFLDAADYWVNGTLLHLQPGDVLVLEPNDVHGAVPVPHKVRLIVFHVPKVPGDKVDAPAGKLAAT</sequence>
<dbReference type="Proteomes" id="UP000182229">
    <property type="component" value="Unassembled WGS sequence"/>
</dbReference>
<dbReference type="AlphaFoldDB" id="A0A1L9BD25"/>
<reference evidence="1 2" key="2">
    <citation type="submission" date="2016-12" db="EMBL/GenBank/DDBJ databases">
        <title>Draft Genome Sequence of Cystobacter ferrugineus Strain Cbfe23.</title>
        <authorList>
            <person name="Akbar S."/>
            <person name="Dowd S.E."/>
            <person name="Stevens D.C."/>
        </authorList>
    </citation>
    <scope>NUCLEOTIDE SEQUENCE [LARGE SCALE GENOMIC DNA]</scope>
    <source>
        <strain evidence="1 2">Cbfe23</strain>
    </source>
</reference>
<protein>
    <recommendedName>
        <fullName evidence="3">Cupin 2 conserved barrel domain-containing protein</fullName>
    </recommendedName>
</protein>
<dbReference type="SUPFAM" id="SSF51182">
    <property type="entry name" value="RmlC-like cupins"/>
    <property type="match status" value="1"/>
</dbReference>
<accession>A0A1L9BD25</accession>
<dbReference type="OrthoDB" id="3829432at2"/>
<name>A0A1L9BD25_9BACT</name>
<dbReference type="Gene3D" id="2.60.120.10">
    <property type="entry name" value="Jelly Rolls"/>
    <property type="match status" value="1"/>
</dbReference>
<dbReference type="InterPro" id="IPR011051">
    <property type="entry name" value="RmlC_Cupin_sf"/>
</dbReference>
<reference evidence="2" key="1">
    <citation type="submission" date="2016-11" db="EMBL/GenBank/DDBJ databases">
        <authorList>
            <person name="Shukria A."/>
            <person name="Stevens D.C."/>
        </authorList>
    </citation>
    <scope>NUCLEOTIDE SEQUENCE [LARGE SCALE GENOMIC DNA]</scope>
    <source>
        <strain evidence="2">Cbfe23</strain>
    </source>
</reference>
<evidence type="ECO:0008006" key="3">
    <source>
        <dbReference type="Google" id="ProtNLM"/>
    </source>
</evidence>
<organism evidence="1 2">
    <name type="scientific">Cystobacter ferrugineus</name>
    <dbReference type="NCBI Taxonomy" id="83449"/>
    <lineage>
        <taxon>Bacteria</taxon>
        <taxon>Pseudomonadati</taxon>
        <taxon>Myxococcota</taxon>
        <taxon>Myxococcia</taxon>
        <taxon>Myxococcales</taxon>
        <taxon>Cystobacterineae</taxon>
        <taxon>Archangiaceae</taxon>
        <taxon>Cystobacter</taxon>
    </lineage>
</organism>
<dbReference type="RefSeq" id="WP_071898805.1">
    <property type="nucleotide sequence ID" value="NZ_MPIN01000003.1"/>
</dbReference>
<evidence type="ECO:0000313" key="1">
    <source>
        <dbReference type="EMBL" id="OJH40170.1"/>
    </source>
</evidence>
<dbReference type="STRING" id="83449.BON30_14025"/>